<dbReference type="Proteomes" id="UP000625711">
    <property type="component" value="Unassembled WGS sequence"/>
</dbReference>
<protein>
    <submittedName>
        <fullName evidence="2">Uncharacterized protein</fullName>
    </submittedName>
</protein>
<accession>A0A834I5Q5</accession>
<comment type="caution">
    <text evidence="2">The sequence shown here is derived from an EMBL/GenBank/DDBJ whole genome shotgun (WGS) entry which is preliminary data.</text>
</comment>
<evidence type="ECO:0000313" key="3">
    <source>
        <dbReference type="Proteomes" id="UP000625711"/>
    </source>
</evidence>
<name>A0A834I5Q5_RHYFE</name>
<gene>
    <name evidence="2" type="ORF">GWI33_014111</name>
</gene>
<sequence length="56" mass="6189">GGGGTVKFQISPPGYRNGQAHHILLDTNTNKLNGRKLSTKTRTTSLRRDPHQTTFL</sequence>
<keyword evidence="3" id="KW-1185">Reference proteome</keyword>
<dbReference type="AlphaFoldDB" id="A0A834I5Q5"/>
<reference evidence="2" key="1">
    <citation type="submission" date="2020-08" db="EMBL/GenBank/DDBJ databases">
        <title>Genome sequencing and assembly of the red palm weevil Rhynchophorus ferrugineus.</title>
        <authorList>
            <person name="Dias G.B."/>
            <person name="Bergman C.M."/>
            <person name="Manee M."/>
        </authorList>
    </citation>
    <scope>NUCLEOTIDE SEQUENCE</scope>
    <source>
        <strain evidence="2">AA-2017</strain>
        <tissue evidence="2">Whole larva</tissue>
    </source>
</reference>
<dbReference type="EMBL" id="JAACXV010013543">
    <property type="protein sequence ID" value="KAF7273157.1"/>
    <property type="molecule type" value="Genomic_DNA"/>
</dbReference>
<feature type="region of interest" description="Disordered" evidence="1">
    <location>
        <begin position="36"/>
        <end position="56"/>
    </location>
</feature>
<evidence type="ECO:0000256" key="1">
    <source>
        <dbReference type="SAM" id="MobiDB-lite"/>
    </source>
</evidence>
<feature type="non-terminal residue" evidence="2">
    <location>
        <position position="1"/>
    </location>
</feature>
<evidence type="ECO:0000313" key="2">
    <source>
        <dbReference type="EMBL" id="KAF7273157.1"/>
    </source>
</evidence>
<proteinExistence type="predicted"/>
<feature type="compositionally biased region" description="Basic and acidic residues" evidence="1">
    <location>
        <begin position="46"/>
        <end position="56"/>
    </location>
</feature>
<organism evidence="2 3">
    <name type="scientific">Rhynchophorus ferrugineus</name>
    <name type="common">Red palm weevil</name>
    <name type="synonym">Curculio ferrugineus</name>
    <dbReference type="NCBI Taxonomy" id="354439"/>
    <lineage>
        <taxon>Eukaryota</taxon>
        <taxon>Metazoa</taxon>
        <taxon>Ecdysozoa</taxon>
        <taxon>Arthropoda</taxon>
        <taxon>Hexapoda</taxon>
        <taxon>Insecta</taxon>
        <taxon>Pterygota</taxon>
        <taxon>Neoptera</taxon>
        <taxon>Endopterygota</taxon>
        <taxon>Coleoptera</taxon>
        <taxon>Polyphaga</taxon>
        <taxon>Cucujiformia</taxon>
        <taxon>Curculionidae</taxon>
        <taxon>Dryophthorinae</taxon>
        <taxon>Rhynchophorus</taxon>
    </lineage>
</organism>